<name>A0A4V3FUS1_9PSEU</name>
<dbReference type="InterPro" id="IPR023213">
    <property type="entry name" value="CAT-like_dom_sf"/>
</dbReference>
<organism evidence="5 6">
    <name type="scientific">Actinophytocola oryzae</name>
    <dbReference type="NCBI Taxonomy" id="502181"/>
    <lineage>
        <taxon>Bacteria</taxon>
        <taxon>Bacillati</taxon>
        <taxon>Actinomycetota</taxon>
        <taxon>Actinomycetes</taxon>
        <taxon>Pseudonocardiales</taxon>
        <taxon>Pseudonocardiaceae</taxon>
    </lineage>
</organism>
<comment type="cofactor">
    <cofactor evidence="1">
        <name>pantetheine 4'-phosphate</name>
        <dbReference type="ChEBI" id="CHEBI:47942"/>
    </cofactor>
</comment>
<dbReference type="Pfam" id="PF00501">
    <property type="entry name" value="AMP-binding"/>
    <property type="match status" value="1"/>
</dbReference>
<dbReference type="SUPFAM" id="SSF56801">
    <property type="entry name" value="Acetyl-CoA synthetase-like"/>
    <property type="match status" value="2"/>
</dbReference>
<sequence length="1953" mass="207141">MTVQTFDVRAALSAQTLVGVPDLASRVAAVPVAPRSSVAVTAADPVDVLVACMAAWLADATPVVGPSDTLPPAGAGLVVVEPLVGAVAHPMATLGRLTVPDVDELHVVADWRVDVWVPLALAALRTGRIRVTLLPESPGGGPAPTSGAGLACPAALLARSPQLAEADAFASWVTWGGGLPTTPPADRHVHAFGDHFVVGTSRRSVVDGDRGWVPGRHRVCNPAGRPLPDNAWGLLALAGELPTVASTPTALDAPGERTWLTDYRARRRPDGSIEFDQRVPDPTRVSGRRLDPVLVAELLSDVELPGGVLTARDQNRLVLHVTGPADTTALERLTAALPAWAGPVGVVTVPTFPRTETGAVDLPRLALAAWPDTRLLSDVEHRLGVTLRTVTVPPETTRLPLPDDFAAGGAHYPAARPAHVVGKTLPPQHDDLLDRLCRAADLGTGILIVDADGHERDLPYRELLADAARIATHLTANGVAPGDELIVHCGQTADLFAGIWAAVMVGALPLPLTPPSPYDAASNPLWHLLGHDSMLTRRTVLTTEPQHTTTEAHLRTRGLTAEFLDLEAARRERPLPRDEWTPRPPALMLLTSGSTGAPKGVVLSHRNLVSLAEAVGAEFGLDGETSVNWLAVDHVGGLVQHHMRDLCLANRQLHVDTGYVLADPTRLLDLCAKHRVTVTWMANFGFNLVNECADAITHGHWDLSAIKVWENGGESVTHDGNQRFLTLLAPHGLRPDVIRPVFGMTETSSAVIAAHNLVAGRADNVHWLADTALDRPVVRALPGEGSPFVEVGTPMAGLAMRVVDAEGNVCQEGVSGRIEVSGPQVTAGYHNNPAANAETFTADGWLRMGDCGFVVDGSLVVTGREKDVIIVNGLNYAARALESTVEALPGIRQGCCAAVPVRRPEAATDDLVVFYSGDADPAAAEAALIAEHNLRPVAMVELSPQAWPRTAIGKIRRSVLARGFVAGEFADLITLRRDGGLGERPALPGWHFAPQWQPTAPPPSGARRVLWLGADAPPGTTPVPDPEELPAVLAASGAEVVVDARRRTVPVGAEPEVAALVTAHREWDALCRAAAGVAVPPAVVLATEAAFAVTGRETGIVHAALPGLAQSLAQAHPRLSVTLVDGAPVEVLPAEGGGVPVAYRDGTRLTPVLRPVPAASVPDKPRRVLRDGGHYLVVGGLGGVGAHLCRHLLRRFGARLLVVGRGPATGTRAQTLAYLSAHGDLRYRTADATDPDALAAALREAEHDWGTRVDAVFTLAGEGSIAERLDVLQGAGHDRDADERAERAAADRIRICHSLDAVLADRPTPVVTFSSVNGFFGGAGFAHYAGACAYQAAHAATSGRDDLCLDWSRWQQVGMAAGTPTALAELAARRGFAGMTPTQGLASLHVALDWAERRLLIGLDPAGTEVLPLLPFGTATCLVEATGAEPNDVATLLDLPPAQVRVGSGTQRRGTVPAPRTEALLEVFRAVLANPDLTEDDNFFASGGDSIRAIQVVARAAERDLRFSPLDLFEHQTVATLLEHLAELDPAAIGVDGEDATGPVPLPPVFSWWLETGDPAATRRRLTMSTRYAVTATPTQLEAALGELVDRHEALRLRLVDRTLDVADADNLRFEVVDGPVSAEAVEDRLHLGLDPATGPIVHAAYLRDARQLVLVVHHAAVDGVSWRVVEDDLRALLAGTPLPPAHGYLDWARRLARRTGELDGRALADAWLARVTPSTPFPPAPTLHERDARILTRTLGAGRHGGVHEALLTAVGWSLGSWTGTDTVTVDVEGHGRLQHELPVDLSRSVGWFTAIAPLSVHLHTTPEETLRHVRRSVTDQRGRDIEWGILQHRGADQPLAAFPPRQVSVNYLGVFDGDGEPDPVLTAVPGSLRAEFDPAATRHYLIDVAAQVSGGELELSVKYSPEVHATADVERWLDECVAVLDRLLGGDEPVDIDPEELLLALEEVGFA</sequence>
<dbReference type="SMART" id="SM00822">
    <property type="entry name" value="PKS_KR"/>
    <property type="match status" value="1"/>
</dbReference>
<dbReference type="Gene3D" id="3.30.559.30">
    <property type="entry name" value="Nonribosomal peptide synthetase, condensation domain"/>
    <property type="match status" value="1"/>
</dbReference>
<keyword evidence="6" id="KW-1185">Reference proteome</keyword>
<dbReference type="PROSITE" id="PS50075">
    <property type="entry name" value="CARRIER"/>
    <property type="match status" value="1"/>
</dbReference>
<dbReference type="InterPro" id="IPR045851">
    <property type="entry name" value="AMP-bd_C_sf"/>
</dbReference>
<dbReference type="GO" id="GO:0016874">
    <property type="term" value="F:ligase activity"/>
    <property type="evidence" value="ECO:0007669"/>
    <property type="project" value="UniProtKB-KW"/>
</dbReference>
<dbReference type="Pfam" id="PF08659">
    <property type="entry name" value="KR"/>
    <property type="match status" value="1"/>
</dbReference>
<dbReference type="InterPro" id="IPR009081">
    <property type="entry name" value="PP-bd_ACP"/>
</dbReference>
<dbReference type="InterPro" id="IPR013968">
    <property type="entry name" value="PKS_KR"/>
</dbReference>
<dbReference type="Pfam" id="PF00668">
    <property type="entry name" value="Condensation"/>
    <property type="match status" value="1"/>
</dbReference>
<keyword evidence="3" id="KW-0597">Phosphoprotein</keyword>
<dbReference type="GO" id="GO:0005737">
    <property type="term" value="C:cytoplasm"/>
    <property type="evidence" value="ECO:0007669"/>
    <property type="project" value="TreeGrafter"/>
</dbReference>
<dbReference type="Pfam" id="PF00550">
    <property type="entry name" value="PP-binding"/>
    <property type="match status" value="1"/>
</dbReference>
<comment type="caution">
    <text evidence="5">The sequence shown here is derived from an EMBL/GenBank/DDBJ whole genome shotgun (WGS) entry which is preliminary data.</text>
</comment>
<feature type="domain" description="Carrier" evidence="4">
    <location>
        <begin position="1455"/>
        <end position="1529"/>
    </location>
</feature>
<dbReference type="PANTHER" id="PTHR45527:SF1">
    <property type="entry name" value="FATTY ACID SYNTHASE"/>
    <property type="match status" value="1"/>
</dbReference>
<dbReference type="SUPFAM" id="SSF47336">
    <property type="entry name" value="ACP-like"/>
    <property type="match status" value="1"/>
</dbReference>
<dbReference type="Gene3D" id="3.40.50.720">
    <property type="entry name" value="NAD(P)-binding Rossmann-like Domain"/>
    <property type="match status" value="1"/>
</dbReference>
<dbReference type="GO" id="GO:0031177">
    <property type="term" value="F:phosphopantetheine binding"/>
    <property type="evidence" value="ECO:0007669"/>
    <property type="project" value="TreeGrafter"/>
</dbReference>
<dbReference type="InterPro" id="IPR042099">
    <property type="entry name" value="ANL_N_sf"/>
</dbReference>
<dbReference type="Gene3D" id="3.40.50.12780">
    <property type="entry name" value="N-terminal domain of ligase-like"/>
    <property type="match status" value="1"/>
</dbReference>
<evidence type="ECO:0000313" key="5">
    <source>
        <dbReference type="EMBL" id="TDV56271.1"/>
    </source>
</evidence>
<dbReference type="GO" id="GO:0043041">
    <property type="term" value="P:amino acid activation for nonribosomal peptide biosynthetic process"/>
    <property type="evidence" value="ECO:0007669"/>
    <property type="project" value="TreeGrafter"/>
</dbReference>
<dbReference type="PANTHER" id="PTHR45527">
    <property type="entry name" value="NONRIBOSOMAL PEPTIDE SYNTHETASE"/>
    <property type="match status" value="1"/>
</dbReference>
<dbReference type="Gene3D" id="3.30.300.30">
    <property type="match status" value="1"/>
</dbReference>
<reference evidence="5 6" key="1">
    <citation type="submission" date="2019-03" db="EMBL/GenBank/DDBJ databases">
        <title>Genomic Encyclopedia of Archaeal and Bacterial Type Strains, Phase II (KMG-II): from individual species to whole genera.</title>
        <authorList>
            <person name="Goeker M."/>
        </authorList>
    </citation>
    <scope>NUCLEOTIDE SEQUENCE [LARGE SCALE GENOMIC DNA]</scope>
    <source>
        <strain evidence="5 6">DSM 45499</strain>
    </source>
</reference>
<dbReference type="InterPro" id="IPR036736">
    <property type="entry name" value="ACP-like_sf"/>
</dbReference>
<evidence type="ECO:0000256" key="1">
    <source>
        <dbReference type="ARBA" id="ARBA00001957"/>
    </source>
</evidence>
<evidence type="ECO:0000259" key="4">
    <source>
        <dbReference type="PROSITE" id="PS50075"/>
    </source>
</evidence>
<dbReference type="Gene3D" id="1.10.1200.10">
    <property type="entry name" value="ACP-like"/>
    <property type="match status" value="1"/>
</dbReference>
<keyword evidence="2" id="KW-0596">Phosphopantetheine</keyword>
<dbReference type="InterPro" id="IPR001242">
    <property type="entry name" value="Condensation_dom"/>
</dbReference>
<evidence type="ECO:0000313" key="6">
    <source>
        <dbReference type="Proteomes" id="UP000294927"/>
    </source>
</evidence>
<dbReference type="InterPro" id="IPR036291">
    <property type="entry name" value="NAD(P)-bd_dom_sf"/>
</dbReference>
<dbReference type="SUPFAM" id="SSF52777">
    <property type="entry name" value="CoA-dependent acyltransferases"/>
    <property type="match status" value="2"/>
</dbReference>
<dbReference type="GO" id="GO:0008610">
    <property type="term" value="P:lipid biosynthetic process"/>
    <property type="evidence" value="ECO:0007669"/>
    <property type="project" value="UniProtKB-ARBA"/>
</dbReference>
<dbReference type="InterPro" id="IPR006162">
    <property type="entry name" value="Ppantetheine_attach_site"/>
</dbReference>
<dbReference type="PROSITE" id="PS00455">
    <property type="entry name" value="AMP_BINDING"/>
    <property type="match status" value="1"/>
</dbReference>
<evidence type="ECO:0000256" key="2">
    <source>
        <dbReference type="ARBA" id="ARBA00022450"/>
    </source>
</evidence>
<dbReference type="Gene3D" id="3.30.559.10">
    <property type="entry name" value="Chloramphenicol acetyltransferase-like domain"/>
    <property type="match status" value="1"/>
</dbReference>
<dbReference type="Proteomes" id="UP000294927">
    <property type="component" value="Unassembled WGS sequence"/>
</dbReference>
<evidence type="ECO:0000256" key="3">
    <source>
        <dbReference type="ARBA" id="ARBA00022553"/>
    </source>
</evidence>
<gene>
    <name evidence="5" type="ORF">CLV71_102337</name>
</gene>
<keyword evidence="5" id="KW-0436">Ligase</keyword>
<proteinExistence type="predicted"/>
<dbReference type="EMBL" id="SOCP01000002">
    <property type="protein sequence ID" value="TDV56271.1"/>
    <property type="molecule type" value="Genomic_DNA"/>
</dbReference>
<dbReference type="InterPro" id="IPR000873">
    <property type="entry name" value="AMP-dep_synth/lig_dom"/>
</dbReference>
<protein>
    <submittedName>
        <fullName evidence="5">Acyl-CoA synthetase (AMP-forming)/AMP-acid ligase II</fullName>
    </submittedName>
</protein>
<dbReference type="InterPro" id="IPR020845">
    <property type="entry name" value="AMP-binding_CS"/>
</dbReference>
<dbReference type="GO" id="GO:0044550">
    <property type="term" value="P:secondary metabolite biosynthetic process"/>
    <property type="evidence" value="ECO:0007669"/>
    <property type="project" value="TreeGrafter"/>
</dbReference>
<dbReference type="InterPro" id="IPR057326">
    <property type="entry name" value="KR_dom"/>
</dbReference>
<dbReference type="PROSITE" id="PS00012">
    <property type="entry name" value="PHOSPHOPANTETHEINE"/>
    <property type="match status" value="1"/>
</dbReference>
<accession>A0A4V3FUS1</accession>
<dbReference type="SUPFAM" id="SSF51735">
    <property type="entry name" value="NAD(P)-binding Rossmann-fold domains"/>
    <property type="match status" value="2"/>
</dbReference>